<dbReference type="Gene3D" id="2.40.30.10">
    <property type="entry name" value="Translation factors"/>
    <property type="match status" value="1"/>
</dbReference>
<proteinExistence type="inferred from homology"/>
<reference evidence="10" key="1">
    <citation type="submission" date="2020-06" db="EMBL/GenBank/DDBJ databases">
        <title>Legume-microbial interactions unlock mineral nutrients during tropical forest succession.</title>
        <authorList>
            <person name="Epihov D.Z."/>
        </authorList>
    </citation>
    <scope>NUCLEOTIDE SEQUENCE [LARGE SCALE GENOMIC DNA]</scope>
    <source>
        <strain evidence="10">Pan2503</strain>
    </source>
</reference>
<keyword evidence="5 8" id="KW-0560">Oxidoreductase</keyword>
<evidence type="ECO:0000256" key="3">
    <source>
        <dbReference type="ARBA" id="ARBA00022714"/>
    </source>
</evidence>
<keyword evidence="8" id="KW-0503">Monooxygenase</keyword>
<evidence type="ECO:0000259" key="9">
    <source>
        <dbReference type="PROSITE" id="PS51384"/>
    </source>
</evidence>
<keyword evidence="3" id="KW-0001">2Fe-2S</keyword>
<dbReference type="SUPFAM" id="SSF52343">
    <property type="entry name" value="Ferredoxin reductase-like, C-terminal NADP-linked domain"/>
    <property type="match status" value="1"/>
</dbReference>
<dbReference type="AlphaFoldDB" id="A0A7V8NN97"/>
<dbReference type="PROSITE" id="PS00086">
    <property type="entry name" value="CYTOCHROME_P450"/>
    <property type="match status" value="1"/>
</dbReference>
<keyword evidence="7" id="KW-0411">Iron-sulfur</keyword>
<evidence type="ECO:0000256" key="2">
    <source>
        <dbReference type="ARBA" id="ARBA00022630"/>
    </source>
</evidence>
<evidence type="ECO:0000256" key="7">
    <source>
        <dbReference type="ARBA" id="ARBA00023014"/>
    </source>
</evidence>
<dbReference type="GO" id="GO:0016705">
    <property type="term" value="F:oxidoreductase activity, acting on paired donors, with incorporation or reduction of molecular oxygen"/>
    <property type="evidence" value="ECO:0007669"/>
    <property type="project" value="InterPro"/>
</dbReference>
<name>A0A7V8NN97_9BACT</name>
<protein>
    <submittedName>
        <fullName evidence="10">Cytochrome P450</fullName>
    </submittedName>
</protein>
<dbReference type="PANTHER" id="PTHR46696:SF6">
    <property type="entry name" value="P450, PUTATIVE (EUROFUNG)-RELATED"/>
    <property type="match status" value="1"/>
</dbReference>
<dbReference type="CDD" id="cd06185">
    <property type="entry name" value="PDR_like"/>
    <property type="match status" value="1"/>
</dbReference>
<keyword evidence="6 8" id="KW-0408">Iron</keyword>
<dbReference type="PANTHER" id="PTHR46696">
    <property type="entry name" value="P450, PUTATIVE (EUROFUNG)-RELATED"/>
    <property type="match status" value="1"/>
</dbReference>
<evidence type="ECO:0000313" key="10">
    <source>
        <dbReference type="EMBL" id="MBA0084488.1"/>
    </source>
</evidence>
<dbReference type="Pfam" id="PF22290">
    <property type="entry name" value="DmmA-like_N"/>
    <property type="match status" value="1"/>
</dbReference>
<comment type="caution">
    <text evidence="10">The sequence shown here is derived from an EMBL/GenBank/DDBJ whole genome shotgun (WGS) entry which is preliminary data.</text>
</comment>
<dbReference type="PROSITE" id="PS51384">
    <property type="entry name" value="FAD_FR"/>
    <property type="match status" value="1"/>
</dbReference>
<dbReference type="InterPro" id="IPR017972">
    <property type="entry name" value="Cyt_P450_CS"/>
</dbReference>
<dbReference type="GO" id="GO:0051537">
    <property type="term" value="F:2 iron, 2 sulfur cluster binding"/>
    <property type="evidence" value="ECO:0007669"/>
    <property type="project" value="UniProtKB-KW"/>
</dbReference>
<dbReference type="Gene3D" id="3.40.50.80">
    <property type="entry name" value="Nucleotide-binding domain of ferredoxin-NADP reductase (FNR) module"/>
    <property type="match status" value="1"/>
</dbReference>
<evidence type="ECO:0000256" key="5">
    <source>
        <dbReference type="ARBA" id="ARBA00023002"/>
    </source>
</evidence>
<evidence type="ECO:0000256" key="1">
    <source>
        <dbReference type="ARBA" id="ARBA00010617"/>
    </source>
</evidence>
<sequence length="583" mass="64239">MQQAFTPARVAAMEPHTRDLTRKLIDDIMAGGATCEFLHQFTLPLPSTVMSGLLGVDPSMTETFARWAGSMLLGPVTAHAIKDEAARQKRYQEIVRDAKDMEAYLLERLEEHRKSPQQDLMTYLLQAAEGGDRLTEREVLTLCKLCVIAGNDLTTQAITLTLNCLLDHPEQMRLLADDLSLAANAFEEGLRFNGPVVGLPRKAIRDVEMGGVKVPAGCVVEALVSSANHDETVFEHPEVFDIRRKLPRILSFSSGNHQCIGQPLARLEARVAFEEWFARVSSFERNGQPELTGQVHLRGFNKLPVRFQLRPAKVAKPPQDSVVKQTATAEKIAAMSDQQLGLDKRQTMTVRVAWILNVTTTTKMFVLTHPSGGLLPRFTPGSHIIIHMRDGSKVHRNAYSLINGAYGDGLVYFIAVQLAPNSRGGSKYMHEKVKAGDELTISVPANYFPAAEHAIKHLLIAGGIGITPLLAHRGHLKHQDQRVELHYAFRKAETAAFAPFLTFQGDPNVHLYDDSLGQKLDVPALIRRQPEGTHVYSCGPAGLMDAVVEAAEALGWPAETIHVERFGAGPSKDDAPFEAVCKR</sequence>
<evidence type="ECO:0000256" key="4">
    <source>
        <dbReference type="ARBA" id="ARBA00022723"/>
    </source>
</evidence>
<organism evidence="10 11">
    <name type="scientific">Candidatus Acidiferrum panamense</name>
    <dbReference type="NCBI Taxonomy" id="2741543"/>
    <lineage>
        <taxon>Bacteria</taxon>
        <taxon>Pseudomonadati</taxon>
        <taxon>Acidobacteriota</taxon>
        <taxon>Terriglobia</taxon>
        <taxon>Candidatus Acidiferrales</taxon>
        <taxon>Candidatus Acidiferrum</taxon>
    </lineage>
</organism>
<dbReference type="SUPFAM" id="SSF48264">
    <property type="entry name" value="Cytochrome P450"/>
    <property type="match status" value="1"/>
</dbReference>
<dbReference type="SUPFAM" id="SSF63380">
    <property type="entry name" value="Riboflavin synthase domain-like"/>
    <property type="match status" value="1"/>
</dbReference>
<dbReference type="GO" id="GO:0020037">
    <property type="term" value="F:heme binding"/>
    <property type="evidence" value="ECO:0007669"/>
    <property type="project" value="InterPro"/>
</dbReference>
<evidence type="ECO:0000256" key="6">
    <source>
        <dbReference type="ARBA" id="ARBA00023004"/>
    </source>
</evidence>
<dbReference type="GO" id="GO:0005506">
    <property type="term" value="F:iron ion binding"/>
    <property type="evidence" value="ECO:0007669"/>
    <property type="project" value="InterPro"/>
</dbReference>
<dbReference type="Proteomes" id="UP000567293">
    <property type="component" value="Unassembled WGS sequence"/>
</dbReference>
<dbReference type="PRINTS" id="PR00359">
    <property type="entry name" value="BP450"/>
</dbReference>
<dbReference type="InterPro" id="IPR001128">
    <property type="entry name" value="Cyt_P450"/>
</dbReference>
<dbReference type="InterPro" id="IPR017927">
    <property type="entry name" value="FAD-bd_FR_type"/>
</dbReference>
<dbReference type="InterPro" id="IPR054582">
    <property type="entry name" value="DmmA-like_N"/>
</dbReference>
<dbReference type="EMBL" id="JACDQQ010000568">
    <property type="protein sequence ID" value="MBA0084488.1"/>
    <property type="molecule type" value="Genomic_DNA"/>
</dbReference>
<keyword evidence="2" id="KW-0285">Flavoprotein</keyword>
<evidence type="ECO:0000313" key="11">
    <source>
        <dbReference type="Proteomes" id="UP000567293"/>
    </source>
</evidence>
<evidence type="ECO:0000256" key="8">
    <source>
        <dbReference type="RuleBase" id="RU000461"/>
    </source>
</evidence>
<feature type="domain" description="FAD-binding FR-type" evidence="9">
    <location>
        <begin position="345"/>
        <end position="451"/>
    </location>
</feature>
<dbReference type="Pfam" id="PF00067">
    <property type="entry name" value="p450"/>
    <property type="match status" value="1"/>
</dbReference>
<keyword evidence="11" id="KW-1185">Reference proteome</keyword>
<dbReference type="InterPro" id="IPR002397">
    <property type="entry name" value="Cyt_P450_B"/>
</dbReference>
<dbReference type="InterPro" id="IPR039261">
    <property type="entry name" value="FNR_nucleotide-bd"/>
</dbReference>
<keyword evidence="4 8" id="KW-0479">Metal-binding</keyword>
<dbReference type="InterPro" id="IPR017938">
    <property type="entry name" value="Riboflavin_synthase-like_b-brl"/>
</dbReference>
<gene>
    <name evidence="10" type="ORF">HRJ53_05795</name>
</gene>
<feature type="non-terminal residue" evidence="10">
    <location>
        <position position="583"/>
    </location>
</feature>
<dbReference type="InterPro" id="IPR036396">
    <property type="entry name" value="Cyt_P450_sf"/>
</dbReference>
<dbReference type="GO" id="GO:0004497">
    <property type="term" value="F:monooxygenase activity"/>
    <property type="evidence" value="ECO:0007669"/>
    <property type="project" value="UniProtKB-KW"/>
</dbReference>
<keyword evidence="8" id="KW-0349">Heme</keyword>
<dbReference type="Gene3D" id="1.10.630.10">
    <property type="entry name" value="Cytochrome P450"/>
    <property type="match status" value="1"/>
</dbReference>
<accession>A0A7V8NN97</accession>
<comment type="similarity">
    <text evidence="1 8">Belongs to the cytochrome P450 family.</text>
</comment>